<proteinExistence type="predicted"/>
<feature type="signal peptide" evidence="1">
    <location>
        <begin position="1"/>
        <end position="15"/>
    </location>
</feature>
<keyword evidence="1" id="KW-0732">Signal</keyword>
<dbReference type="InterPro" id="IPR038479">
    <property type="entry name" value="Transthyretin-like_sf"/>
</dbReference>
<sequence length="113" mass="12645">MLVLSLLCIVAAVTANSECIWAIRVIDAIDPDDKAGLTVVDGEDGMFKVEGCASDVDWLGPIHINRPEFYFKIRHSCNSDKLEEITVFPPTMKVFAPKTMDHFVDHPIVLDRE</sequence>
<dbReference type="OrthoDB" id="5781683at2759"/>
<protein>
    <recommendedName>
        <fullName evidence="4">Transthyretin-like family protein</fullName>
    </recommendedName>
</protein>
<dbReference type="Proteomes" id="UP000270094">
    <property type="component" value="Unassembled WGS sequence"/>
</dbReference>
<gene>
    <name evidence="2" type="ORF">SVUK_LOCUS17384</name>
</gene>
<evidence type="ECO:0008006" key="4">
    <source>
        <dbReference type="Google" id="ProtNLM"/>
    </source>
</evidence>
<evidence type="ECO:0000313" key="2">
    <source>
        <dbReference type="EMBL" id="VDM82386.1"/>
    </source>
</evidence>
<evidence type="ECO:0000256" key="1">
    <source>
        <dbReference type="SAM" id="SignalP"/>
    </source>
</evidence>
<dbReference type="Gene3D" id="2.60.40.3330">
    <property type="match status" value="1"/>
</dbReference>
<accession>A0A3P7JG50</accession>
<name>A0A3P7JG50_STRVU</name>
<keyword evidence="3" id="KW-1185">Reference proteome</keyword>
<organism evidence="2 3">
    <name type="scientific">Strongylus vulgaris</name>
    <name type="common">Blood worm</name>
    <dbReference type="NCBI Taxonomy" id="40348"/>
    <lineage>
        <taxon>Eukaryota</taxon>
        <taxon>Metazoa</taxon>
        <taxon>Ecdysozoa</taxon>
        <taxon>Nematoda</taxon>
        <taxon>Chromadorea</taxon>
        <taxon>Rhabditida</taxon>
        <taxon>Rhabditina</taxon>
        <taxon>Rhabditomorpha</taxon>
        <taxon>Strongyloidea</taxon>
        <taxon>Strongylidae</taxon>
        <taxon>Strongylus</taxon>
    </lineage>
</organism>
<evidence type="ECO:0000313" key="3">
    <source>
        <dbReference type="Proteomes" id="UP000270094"/>
    </source>
</evidence>
<dbReference type="EMBL" id="UYYB01117398">
    <property type="protein sequence ID" value="VDM82386.1"/>
    <property type="molecule type" value="Genomic_DNA"/>
</dbReference>
<feature type="chain" id="PRO_5018155087" description="Transthyretin-like family protein" evidence="1">
    <location>
        <begin position="16"/>
        <end position="113"/>
    </location>
</feature>
<reference evidence="2 3" key="1">
    <citation type="submission" date="2018-11" db="EMBL/GenBank/DDBJ databases">
        <authorList>
            <consortium name="Pathogen Informatics"/>
        </authorList>
    </citation>
    <scope>NUCLEOTIDE SEQUENCE [LARGE SCALE GENOMIC DNA]</scope>
</reference>
<dbReference type="AlphaFoldDB" id="A0A3P7JG50"/>